<evidence type="ECO:0000256" key="3">
    <source>
        <dbReference type="ARBA" id="ARBA00022989"/>
    </source>
</evidence>
<dbReference type="Gene3D" id="1.20.1250.20">
    <property type="entry name" value="MFS general substrate transporter like domains"/>
    <property type="match status" value="1"/>
</dbReference>
<dbReference type="PANTHER" id="PTHR24064">
    <property type="entry name" value="SOLUTE CARRIER FAMILY 22 MEMBER"/>
    <property type="match status" value="1"/>
</dbReference>
<feature type="transmembrane region" description="Helical" evidence="6">
    <location>
        <begin position="277"/>
        <end position="297"/>
    </location>
</feature>
<dbReference type="InterPro" id="IPR020846">
    <property type="entry name" value="MFS_dom"/>
</dbReference>
<dbReference type="GO" id="GO:0022857">
    <property type="term" value="F:transmembrane transporter activity"/>
    <property type="evidence" value="ECO:0007669"/>
    <property type="project" value="InterPro"/>
</dbReference>
<keyword evidence="3 6" id="KW-1133">Transmembrane helix</keyword>
<accession>W8BAG1</accession>
<evidence type="ECO:0000313" key="8">
    <source>
        <dbReference type="EMBL" id="JAB86819.1"/>
    </source>
</evidence>
<evidence type="ECO:0000256" key="5">
    <source>
        <dbReference type="SAM" id="MobiDB-lite"/>
    </source>
</evidence>
<keyword evidence="4 6" id="KW-0472">Membrane</keyword>
<feature type="transmembrane region" description="Helical" evidence="6">
    <location>
        <begin position="402"/>
        <end position="423"/>
    </location>
</feature>
<feature type="domain" description="Major facilitator superfamily (MFS) profile" evidence="7">
    <location>
        <begin position="111"/>
        <end position="544"/>
    </location>
</feature>
<dbReference type="InterPro" id="IPR005828">
    <property type="entry name" value="MFS_sugar_transport-like"/>
</dbReference>
<protein>
    <submittedName>
        <fullName evidence="8">Solute carrier family 22 member 16</fullName>
    </submittedName>
</protein>
<reference evidence="8" key="1">
    <citation type="submission" date="2013-07" db="EMBL/GenBank/DDBJ databases">
        <authorList>
            <person name="Geib S."/>
        </authorList>
    </citation>
    <scope>NUCLEOTIDE SEQUENCE</scope>
</reference>
<dbReference type="EMBL" id="GAMC01019736">
    <property type="protein sequence ID" value="JAB86819.1"/>
    <property type="molecule type" value="mRNA"/>
</dbReference>
<sequence length="583" mass="65135">MTAKVKPDCNEKAKETISEENLKDLLTEQLDRIGAGGAFVWSLFFLCVTPNILNGFHVSSYTLLGHLPADQWCAVSDLQATNWTEEQQRSITQKNLNTGGCTIWQYDYAKLANMSYEEAFHYASNQPKIETTCRPHGVYAYADADTTFVADWDLVCENALQRTTAQVAISLGKFFGSFSFGIFSDKFGRKASFTLGAAFFLVSSLLCTFSPWYELFLVGRFGLGSASSGLFYPAFAMIVENICLRHRSWMSIAFSASYPIGMILLAAAAYLVPQWRYLQLTLTIPALLLIANCYLMNESPRWLITMKRYDQVYRILFKQKCHYEIQRAPVEAITDKKTEVQSETVPSLWIKLKEGPLKQFHELFGTWKMRRLITISYFMYCVTSLSYYVTALNAANLSVSRYLYVAITGMVDLPSYLVPVIFLRFTGRRTTTMTLFTLTGIALLMVLVVPTGKTLWIISFAMLGRFGISATYSIVNLYTAELYPTEIRSSALGTCSTWAHVGSISAPYVVDVLGLLGWYIPTTLCGCCVLVAGLLTLALPETSTHKISDRVEEVPSESSSESEGNTTSAVAKAKETESNCNRI</sequence>
<feature type="transmembrane region" description="Helical" evidence="6">
    <location>
        <begin position="516"/>
        <end position="539"/>
    </location>
</feature>
<proteinExistence type="evidence at transcript level"/>
<dbReference type="KEGG" id="ccat:101455491"/>
<feature type="transmembrane region" description="Helical" evidence="6">
    <location>
        <begin position="372"/>
        <end position="390"/>
    </location>
</feature>
<dbReference type="PROSITE" id="PS50850">
    <property type="entry name" value="MFS"/>
    <property type="match status" value="1"/>
</dbReference>
<evidence type="ECO:0000256" key="6">
    <source>
        <dbReference type="SAM" id="Phobius"/>
    </source>
</evidence>
<dbReference type="EMBL" id="GAMC01019738">
    <property type="protein sequence ID" value="JAB86817.1"/>
    <property type="molecule type" value="mRNA"/>
</dbReference>
<name>W8BAG1_CERCA</name>
<feature type="transmembrane region" description="Helical" evidence="6">
    <location>
        <begin position="430"/>
        <end position="449"/>
    </location>
</feature>
<feature type="transmembrane region" description="Helical" evidence="6">
    <location>
        <begin position="193"/>
        <end position="213"/>
    </location>
</feature>
<dbReference type="Pfam" id="PF00083">
    <property type="entry name" value="Sugar_tr"/>
    <property type="match status" value="1"/>
</dbReference>
<comment type="subcellular location">
    <subcellularLocation>
        <location evidence="1">Membrane</location>
        <topology evidence="1">Multi-pass membrane protein</topology>
    </subcellularLocation>
</comment>
<organism evidence="8">
    <name type="scientific">Ceratitis capitata</name>
    <name type="common">Mediterranean fruit fly</name>
    <name type="synonym">Tephritis capitata</name>
    <dbReference type="NCBI Taxonomy" id="7213"/>
    <lineage>
        <taxon>Eukaryota</taxon>
        <taxon>Metazoa</taxon>
        <taxon>Ecdysozoa</taxon>
        <taxon>Arthropoda</taxon>
        <taxon>Hexapoda</taxon>
        <taxon>Insecta</taxon>
        <taxon>Pterygota</taxon>
        <taxon>Neoptera</taxon>
        <taxon>Endopterygota</taxon>
        <taxon>Diptera</taxon>
        <taxon>Brachycera</taxon>
        <taxon>Muscomorpha</taxon>
        <taxon>Tephritoidea</taxon>
        <taxon>Tephritidae</taxon>
        <taxon>Ceratitis</taxon>
        <taxon>Ceratitis</taxon>
    </lineage>
</organism>
<keyword evidence="2 6" id="KW-0812">Transmembrane</keyword>
<gene>
    <name evidence="8" type="primary">S22AG</name>
</gene>
<dbReference type="GO" id="GO:0016020">
    <property type="term" value="C:membrane"/>
    <property type="evidence" value="ECO:0007669"/>
    <property type="project" value="UniProtKB-SubCell"/>
</dbReference>
<evidence type="ECO:0000256" key="2">
    <source>
        <dbReference type="ARBA" id="ARBA00022692"/>
    </source>
</evidence>
<dbReference type="OrthoDB" id="2544694at2759"/>
<dbReference type="CDD" id="cd17317">
    <property type="entry name" value="MFS_SLC22"/>
    <property type="match status" value="1"/>
</dbReference>
<evidence type="ECO:0000256" key="4">
    <source>
        <dbReference type="ARBA" id="ARBA00023136"/>
    </source>
</evidence>
<dbReference type="InterPro" id="IPR036259">
    <property type="entry name" value="MFS_trans_sf"/>
</dbReference>
<evidence type="ECO:0000259" key="7">
    <source>
        <dbReference type="PROSITE" id="PS50850"/>
    </source>
</evidence>
<reference evidence="8" key="2">
    <citation type="journal article" date="2014" name="BMC Genomics">
        <title>A genomic perspective to assessing quality of mass-reared SIT flies used in Mediterranean fruit fly (Ceratitis capitata) eradication in California.</title>
        <authorList>
            <person name="Calla B."/>
            <person name="Hall B."/>
            <person name="Hou S."/>
            <person name="Geib S.M."/>
        </authorList>
    </citation>
    <scope>NUCLEOTIDE SEQUENCE</scope>
</reference>
<dbReference type="SUPFAM" id="SSF103473">
    <property type="entry name" value="MFS general substrate transporter"/>
    <property type="match status" value="1"/>
</dbReference>
<feature type="region of interest" description="Disordered" evidence="5">
    <location>
        <begin position="548"/>
        <end position="583"/>
    </location>
</feature>
<evidence type="ECO:0000256" key="1">
    <source>
        <dbReference type="ARBA" id="ARBA00004141"/>
    </source>
</evidence>
<dbReference type="AlphaFoldDB" id="W8BAG1"/>
<feature type="transmembrane region" description="Helical" evidence="6">
    <location>
        <begin position="251"/>
        <end position="271"/>
    </location>
</feature>
<feature type="transmembrane region" description="Helical" evidence="6">
    <location>
        <begin position="219"/>
        <end position="239"/>
    </location>
</feature>